<proteinExistence type="predicted"/>
<dbReference type="InterPro" id="IPR002110">
    <property type="entry name" value="Ankyrin_rpt"/>
</dbReference>
<sequence length="1560" mass="173224">MSDPLSAAGSIAGLVGLAIQLSQLSFQYISSVSGSSKAWSAYIQELSTLTSVLLRLQQASDHVTTAQHLLPQTSISSTSPAVPSTVIKECYTELDTLKGVLAEKMSKHGLRKKLEMLTWPFSEPETRKHVLMLHRFSSLLQSSLIADTLTVSVESYLHLRDEKDVKEFKEILNWFKPNNESNSPSPEIILESMCPGTRSDLLTSKTYMEWRDSAGAIAEPLLWINGPPGSGKTVIAAAIVDDLSRHPKTLVAHHFFRYTTITTATQDDDSLHDVLKHIIYQLLSQPSANSPLAITLSKTKKPRNASLPLKDLVDIICDIATSSNNPTYVVVDGLDEFAQSGKLLKQLKRLLACKVRVLVGSRDLPSIRSQLPGNGIKCGLDSCASRRDVEMYVEWRMDEDAEIEGSFVTEELKRSVVEKVVGHCNGSFLLARLIMDTLCNATTVKKIRTTLDSMPTNFADAYKATFDRILNSNPERRQLALAALRWVTYSRRPLDMPELQHAIASLEEEAPEYSSECLEPSSAILSACFGLVVHSKLSDTVDFVHSSARRFVLEQFKSDERTTNVDISRACLRYMAVPELAKGPCLTLDELKSRITMLPFLDYAARYYGYHAHSVENEVLGDLASFLNDDNLRESSWQMVHFVLGTESDAAQGFVAILPKKATVLHVAAFWGFCSLIKNALSTSSGLSDINKADSHGWSCLHWASSNGHYDVVEVLLQAGADVNAVDKSCWTPLFWAAIRGHDSVACLLLEHESNPLHQDNNGFTAAHWALLAGTDSMAALILDAAASSSYRDERPEQDPSFSIRNITVEQAKTIMDSLHRPKKPKNLFQLVAEEHDTKSFERLAEIYGEEPFNYSEMGLSTSWVSALWGSAKFVLSKGESGYWRRKRKESPIEGVRRQLLYNAIRYEDVAVAQSIMNLSRDLGKDLAADVVSAWGSKYVHVAAMSGSVDIMRLMVRNGLPLTDVDEEGSTALHYTCRTGSREIMQFLLDANVDVDARDKRQRTPLMILLLYGDWRTVHNPGDTLFLLDALVAKDASIHAKDSAGRQPLHYALASMDPTVIQRLLDLGSDPTAECEGRRSPLHVLAEGFYGPKSDLESFGFAELYWSYTIPIDLKEKVTKIVLQFSDPKVLQIETATKATAFASAIKSYNWMLAQALYTANAPFRSTDDFSDQLKSLAKNGFYELVQMLIDFGIALRDKNFLPAISAKLPAQKAHKWENNMVDVSSSGAFPRRDHAKVVPKLVSAGIDVNHRDGYLKTTALQLAMERGVHDVSYITALLDGGADPYTTTDQGLDSFDLALYRGKLDNLAALMQHAERDEARENWLMNWLRVSGMTPQGEQECFEACISAIYHRGMHATYDATGHTLLYYTAEQGNVRLAHELIKLGSNVNFPDPWGWTPLHVAVRFHHVEMVRFLIENGANVVETADDLSSSPGEFAPTVNALHVSVGACAPNHDLETRSRFSPEIVRLLLENGIDPNAKAVNVGGLKYCGVDGHASPLQIMFRDGPHRTPQFFEVVRLLIEFGSEFDGIVDRFKTYYVPDFEGFEDLWDVLRAGAHSSS</sequence>
<name>A0A2V1DQ47_9PLEO</name>
<dbReference type="PANTHER" id="PTHR24198">
    <property type="entry name" value="ANKYRIN REPEAT AND PROTEIN KINASE DOMAIN-CONTAINING PROTEIN"/>
    <property type="match status" value="1"/>
</dbReference>
<keyword evidence="1" id="KW-0677">Repeat</keyword>
<dbReference type="Proteomes" id="UP000244855">
    <property type="component" value="Unassembled WGS sequence"/>
</dbReference>
<keyword evidence="2 3" id="KW-0040">ANK repeat</keyword>
<feature type="repeat" description="ANK" evidence="3">
    <location>
        <begin position="1044"/>
        <end position="1076"/>
    </location>
</feature>
<keyword evidence="6" id="KW-1185">Reference proteome</keyword>
<feature type="repeat" description="ANK" evidence="3">
    <location>
        <begin position="762"/>
        <end position="794"/>
    </location>
</feature>
<feature type="repeat" description="ANK" evidence="3">
    <location>
        <begin position="968"/>
        <end position="1000"/>
    </location>
</feature>
<dbReference type="OrthoDB" id="3788444at2759"/>
<feature type="repeat" description="ANK" evidence="3">
    <location>
        <begin position="935"/>
        <end position="967"/>
    </location>
</feature>
<feature type="domain" description="Nephrocystin 3-like N-terminal" evidence="4">
    <location>
        <begin position="196"/>
        <end position="362"/>
    </location>
</feature>
<feature type="repeat" description="ANK" evidence="3">
    <location>
        <begin position="696"/>
        <end position="728"/>
    </location>
</feature>
<dbReference type="Pfam" id="PF12796">
    <property type="entry name" value="Ank_2"/>
    <property type="match status" value="2"/>
</dbReference>
<evidence type="ECO:0000313" key="6">
    <source>
        <dbReference type="Proteomes" id="UP000244855"/>
    </source>
</evidence>
<dbReference type="PRINTS" id="PR01415">
    <property type="entry name" value="ANKYRIN"/>
</dbReference>
<dbReference type="EMBL" id="KZ805395">
    <property type="protein sequence ID" value="PVH99314.1"/>
    <property type="molecule type" value="Genomic_DNA"/>
</dbReference>
<dbReference type="SUPFAM" id="SSF52540">
    <property type="entry name" value="P-loop containing nucleoside triphosphate hydrolases"/>
    <property type="match status" value="1"/>
</dbReference>
<dbReference type="Gene3D" id="3.40.50.300">
    <property type="entry name" value="P-loop containing nucleotide triphosphate hydrolases"/>
    <property type="match status" value="1"/>
</dbReference>
<organism evidence="5 6">
    <name type="scientific">Periconia macrospinosa</name>
    <dbReference type="NCBI Taxonomy" id="97972"/>
    <lineage>
        <taxon>Eukaryota</taxon>
        <taxon>Fungi</taxon>
        <taxon>Dikarya</taxon>
        <taxon>Ascomycota</taxon>
        <taxon>Pezizomycotina</taxon>
        <taxon>Dothideomycetes</taxon>
        <taxon>Pleosporomycetidae</taxon>
        <taxon>Pleosporales</taxon>
        <taxon>Massarineae</taxon>
        <taxon>Periconiaceae</taxon>
        <taxon>Periconia</taxon>
    </lineage>
</organism>
<dbReference type="InterPro" id="IPR056884">
    <property type="entry name" value="NPHP3-like_N"/>
</dbReference>
<gene>
    <name evidence="5" type="ORF">DM02DRAFT_672795</name>
</gene>
<feature type="repeat" description="ANK" evidence="3">
    <location>
        <begin position="1395"/>
        <end position="1427"/>
    </location>
</feature>
<dbReference type="SMART" id="SM00248">
    <property type="entry name" value="ANK"/>
    <property type="match status" value="14"/>
</dbReference>
<evidence type="ECO:0000256" key="1">
    <source>
        <dbReference type="ARBA" id="ARBA00022737"/>
    </source>
</evidence>
<dbReference type="STRING" id="97972.A0A2V1DQ47"/>
<dbReference type="Gene3D" id="1.25.40.20">
    <property type="entry name" value="Ankyrin repeat-containing domain"/>
    <property type="match status" value="4"/>
</dbReference>
<reference evidence="5 6" key="1">
    <citation type="journal article" date="2018" name="Sci. Rep.">
        <title>Comparative genomics provides insights into the lifestyle and reveals functional heterogeneity of dark septate endophytic fungi.</title>
        <authorList>
            <person name="Knapp D.G."/>
            <person name="Nemeth J.B."/>
            <person name="Barry K."/>
            <person name="Hainaut M."/>
            <person name="Henrissat B."/>
            <person name="Johnson J."/>
            <person name="Kuo A."/>
            <person name="Lim J.H.P."/>
            <person name="Lipzen A."/>
            <person name="Nolan M."/>
            <person name="Ohm R.A."/>
            <person name="Tamas L."/>
            <person name="Grigoriev I.V."/>
            <person name="Spatafora J.W."/>
            <person name="Nagy L.G."/>
            <person name="Kovacs G.M."/>
        </authorList>
    </citation>
    <scope>NUCLEOTIDE SEQUENCE [LARGE SCALE GENOMIC DNA]</scope>
    <source>
        <strain evidence="5 6">DSE2036</strain>
    </source>
</reference>
<evidence type="ECO:0000256" key="2">
    <source>
        <dbReference type="ARBA" id="ARBA00023043"/>
    </source>
</evidence>
<evidence type="ECO:0000256" key="3">
    <source>
        <dbReference type="PROSITE-ProRule" id="PRU00023"/>
    </source>
</evidence>
<dbReference type="PANTHER" id="PTHR24198:SF165">
    <property type="entry name" value="ANKYRIN REPEAT-CONTAINING PROTEIN-RELATED"/>
    <property type="match status" value="1"/>
</dbReference>
<dbReference type="InterPro" id="IPR036770">
    <property type="entry name" value="Ankyrin_rpt-contain_sf"/>
</dbReference>
<evidence type="ECO:0000259" key="4">
    <source>
        <dbReference type="Pfam" id="PF24883"/>
    </source>
</evidence>
<dbReference type="Pfam" id="PF24883">
    <property type="entry name" value="NPHP3_N"/>
    <property type="match status" value="1"/>
</dbReference>
<dbReference type="SUPFAM" id="SSF48403">
    <property type="entry name" value="Ankyrin repeat"/>
    <property type="match status" value="3"/>
</dbReference>
<dbReference type="Pfam" id="PF13637">
    <property type="entry name" value="Ank_4"/>
    <property type="match status" value="1"/>
</dbReference>
<protein>
    <submittedName>
        <fullName evidence="5">Ankyrin</fullName>
    </submittedName>
</protein>
<feature type="repeat" description="ANK" evidence="3">
    <location>
        <begin position="1362"/>
        <end position="1394"/>
    </location>
</feature>
<evidence type="ECO:0000313" key="5">
    <source>
        <dbReference type="EMBL" id="PVH99314.1"/>
    </source>
</evidence>
<dbReference type="InterPro" id="IPR027417">
    <property type="entry name" value="P-loop_NTPase"/>
</dbReference>
<dbReference type="PROSITE" id="PS50088">
    <property type="entry name" value="ANK_REPEAT"/>
    <property type="match status" value="7"/>
</dbReference>
<dbReference type="PROSITE" id="PS50297">
    <property type="entry name" value="ANK_REP_REGION"/>
    <property type="match status" value="5"/>
</dbReference>
<accession>A0A2V1DQ47</accession>